<proteinExistence type="predicted"/>
<sequence>MAICFKSKLHNVKDIPQDSRSPIEKYGKGVTKAEDLTAVNTDDFSYADTDNGLVNTTASILVSLPRIKFHLKLFNYCIGLSNGSNKKSITLNLSKEEELFPYFPSVTNTKANIFYVGCLVNRGFNERNGVDPSYFY</sequence>
<evidence type="ECO:0000313" key="1">
    <source>
        <dbReference type="EMBL" id="KAL0074213.1"/>
    </source>
</evidence>
<gene>
    <name evidence="1" type="ORF">J3Q64DRAFT_1423365</name>
</gene>
<protein>
    <submittedName>
        <fullName evidence="1">Uncharacterized protein</fullName>
    </submittedName>
</protein>
<dbReference type="Proteomes" id="UP001448207">
    <property type="component" value="Unassembled WGS sequence"/>
</dbReference>
<dbReference type="EMBL" id="JBCLYO010000044">
    <property type="protein sequence ID" value="KAL0074213.1"/>
    <property type="molecule type" value="Genomic_DNA"/>
</dbReference>
<reference evidence="1 2" key="1">
    <citation type="submission" date="2024-04" db="EMBL/GenBank/DDBJ databases">
        <title>Symmetric and asymmetric DNA N6-adenine methylation regulates different biological responses in Mucorales.</title>
        <authorList>
            <consortium name="Lawrence Berkeley National Laboratory"/>
            <person name="Lax C."/>
            <person name="Mondo S.J."/>
            <person name="Osorio-Concepcion M."/>
            <person name="Muszewska A."/>
            <person name="Corrochano-Luque M."/>
            <person name="Gutierrez G."/>
            <person name="Riley R."/>
            <person name="Lipzen A."/>
            <person name="Guo J."/>
            <person name="Hundley H."/>
            <person name="Amirebrahimi M."/>
            <person name="Ng V."/>
            <person name="Lorenzo-Gutierrez D."/>
            <person name="Binder U."/>
            <person name="Yang J."/>
            <person name="Song Y."/>
            <person name="Canovas D."/>
            <person name="Navarro E."/>
            <person name="Freitag M."/>
            <person name="Gabaldon T."/>
            <person name="Grigoriev I.V."/>
            <person name="Corrochano L.M."/>
            <person name="Nicolas F.E."/>
            <person name="Garre V."/>
        </authorList>
    </citation>
    <scope>NUCLEOTIDE SEQUENCE [LARGE SCALE GENOMIC DNA]</scope>
    <source>
        <strain evidence="1 2">L51</strain>
    </source>
</reference>
<keyword evidence="2" id="KW-1185">Reference proteome</keyword>
<evidence type="ECO:0000313" key="2">
    <source>
        <dbReference type="Proteomes" id="UP001448207"/>
    </source>
</evidence>
<organism evidence="1 2">
    <name type="scientific">Phycomyces blakesleeanus</name>
    <dbReference type="NCBI Taxonomy" id="4837"/>
    <lineage>
        <taxon>Eukaryota</taxon>
        <taxon>Fungi</taxon>
        <taxon>Fungi incertae sedis</taxon>
        <taxon>Mucoromycota</taxon>
        <taxon>Mucoromycotina</taxon>
        <taxon>Mucoromycetes</taxon>
        <taxon>Mucorales</taxon>
        <taxon>Phycomycetaceae</taxon>
        <taxon>Phycomyces</taxon>
    </lineage>
</organism>
<accession>A0ABR3AGT0</accession>
<name>A0ABR3AGT0_PHYBL</name>
<comment type="caution">
    <text evidence="1">The sequence shown here is derived from an EMBL/GenBank/DDBJ whole genome shotgun (WGS) entry which is preliminary data.</text>
</comment>